<evidence type="ECO:0000313" key="1">
    <source>
        <dbReference type="EMBL" id="BAY81417.1"/>
    </source>
</evidence>
<proteinExistence type="predicted"/>
<name>A0A1Z4LJJ8_9CYAN</name>
<organism evidence="1 2">
    <name type="scientific">Calothrix parasitica NIES-267</name>
    <dbReference type="NCBI Taxonomy" id="1973488"/>
    <lineage>
        <taxon>Bacteria</taxon>
        <taxon>Bacillati</taxon>
        <taxon>Cyanobacteriota</taxon>
        <taxon>Cyanophyceae</taxon>
        <taxon>Nostocales</taxon>
        <taxon>Calotrichaceae</taxon>
        <taxon>Calothrix</taxon>
    </lineage>
</organism>
<dbReference type="Pfam" id="PF02482">
    <property type="entry name" value="Ribosomal_S30AE"/>
    <property type="match status" value="1"/>
</dbReference>
<dbReference type="InterPro" id="IPR003489">
    <property type="entry name" value="RHF/RaiA"/>
</dbReference>
<dbReference type="AlphaFoldDB" id="A0A1Z4LJJ8"/>
<dbReference type="Gene3D" id="3.30.160.100">
    <property type="entry name" value="Ribosome hibernation promotion factor-like"/>
    <property type="match status" value="1"/>
</dbReference>
<protein>
    <submittedName>
        <fullName evidence="1">Cold-shock DNA-binding domain protein</fullName>
    </submittedName>
</protein>
<reference evidence="1 2" key="1">
    <citation type="submission" date="2017-06" db="EMBL/GenBank/DDBJ databases">
        <title>Genome sequencing of cyanobaciteial culture collection at National Institute for Environmental Studies (NIES).</title>
        <authorList>
            <person name="Hirose Y."/>
            <person name="Shimura Y."/>
            <person name="Fujisawa T."/>
            <person name="Nakamura Y."/>
            <person name="Kawachi M."/>
        </authorList>
    </citation>
    <scope>NUCLEOTIDE SEQUENCE [LARGE SCALE GENOMIC DNA]</scope>
    <source>
        <strain evidence="1 2">NIES-267</strain>
    </source>
</reference>
<gene>
    <name evidence="1" type="ORF">NIES267_08930</name>
</gene>
<dbReference type="EMBL" id="AP018227">
    <property type="protein sequence ID" value="BAY81417.1"/>
    <property type="molecule type" value="Genomic_DNA"/>
</dbReference>
<dbReference type="OrthoDB" id="9782252at2"/>
<dbReference type="InterPro" id="IPR036567">
    <property type="entry name" value="RHF-like"/>
</dbReference>
<keyword evidence="2" id="KW-1185">Reference proteome</keyword>
<dbReference type="GO" id="GO:0003677">
    <property type="term" value="F:DNA binding"/>
    <property type="evidence" value="ECO:0007669"/>
    <property type="project" value="UniProtKB-KW"/>
</dbReference>
<sequence>MNIQPEITYRGVEKTEAIDSLVNSKIVKLERFCDHINSCRVAIEKAHDHPSSGSPYRVRLDVTVSPSHELAVDRSPDTGTQYEPIEAVIRHAFDSMERQLKELNERQRGE</sequence>
<dbReference type="Proteomes" id="UP000218418">
    <property type="component" value="Chromosome"/>
</dbReference>
<keyword evidence="1" id="KW-0238">DNA-binding</keyword>
<dbReference type="SUPFAM" id="SSF69754">
    <property type="entry name" value="Ribosome binding protein Y (YfiA homologue)"/>
    <property type="match status" value="1"/>
</dbReference>
<evidence type="ECO:0000313" key="2">
    <source>
        <dbReference type="Proteomes" id="UP000218418"/>
    </source>
</evidence>
<accession>A0A1Z4LJJ8</accession>